<gene>
    <name evidence="4" type="ORF">CUNI_LOCUS8603</name>
</gene>
<evidence type="ECO:0000313" key="5">
    <source>
        <dbReference type="Proteomes" id="UP000678393"/>
    </source>
</evidence>
<keyword evidence="5" id="KW-1185">Reference proteome</keyword>
<keyword evidence="2" id="KW-1133">Transmembrane helix</keyword>
<feature type="transmembrane region" description="Helical" evidence="2">
    <location>
        <begin position="196"/>
        <end position="219"/>
    </location>
</feature>
<evidence type="ECO:0000313" key="4">
    <source>
        <dbReference type="EMBL" id="CAG5123045.1"/>
    </source>
</evidence>
<protein>
    <submittedName>
        <fullName evidence="4">Uncharacterized protein</fullName>
    </submittedName>
</protein>
<accession>A0A8S3Z4Y0</accession>
<feature type="compositionally biased region" description="Polar residues" evidence="1">
    <location>
        <begin position="415"/>
        <end position="436"/>
    </location>
</feature>
<sequence>MSLTLRYVILLAVTAVSGQDDVIMSLSYEGSNDYVIDFKFTSNVFKSLYQCLCTDNSLKCNIEYDYNHVMQGVNSEITKTTYPPPCKLYTCTNSRQFPRVTCVTLQQTDSCTRQVKPTFVGIDLASSCATSCVGIVWSLSKEGIRFNDKQLRVRQCGDQCCPGPASEKPPQPQNESSSDHLVISETFSEREYRDTYIVAGIAAGVVLIAILVFVIFVFLKPRSTSYNGQREAANTPQSSTNETNHSFYHNTATINDVSTHTTDTGKATSNTFQPLSPFAGLQISKQILGHENNGSEDFWNSLALNRNTNTAAGSESVFEKKPNKQVGFSDAISEDNAEEHNFEADYAEIDDYSIQDCSPVEYIPDCSDIDLNDGYSTVENSDYYNIQDNTPGSADGKSSDSREDSADFSTPRAGSLSTDGKTGMQTTGHQTSHVLGQNQNVSEYFVARPISSEVPTYSVGQQIDGTSRDPGISFEQEQDNSNTDTAEKKRTSYFILEKDTEEEDI</sequence>
<evidence type="ECO:0000256" key="3">
    <source>
        <dbReference type="SAM" id="SignalP"/>
    </source>
</evidence>
<reference evidence="4" key="1">
    <citation type="submission" date="2021-04" db="EMBL/GenBank/DDBJ databases">
        <authorList>
            <consortium name="Molecular Ecology Group"/>
        </authorList>
    </citation>
    <scope>NUCLEOTIDE SEQUENCE</scope>
</reference>
<proteinExistence type="predicted"/>
<feature type="signal peptide" evidence="3">
    <location>
        <begin position="1"/>
        <end position="18"/>
    </location>
</feature>
<keyword evidence="3" id="KW-0732">Signal</keyword>
<evidence type="ECO:0000256" key="2">
    <source>
        <dbReference type="SAM" id="Phobius"/>
    </source>
</evidence>
<dbReference type="AlphaFoldDB" id="A0A8S3Z4Y0"/>
<feature type="compositionally biased region" description="Polar residues" evidence="1">
    <location>
        <begin position="453"/>
        <end position="465"/>
    </location>
</feature>
<comment type="caution">
    <text evidence="4">The sequence shown here is derived from an EMBL/GenBank/DDBJ whole genome shotgun (WGS) entry which is preliminary data.</text>
</comment>
<dbReference type="EMBL" id="CAJHNH020001432">
    <property type="protein sequence ID" value="CAG5123045.1"/>
    <property type="molecule type" value="Genomic_DNA"/>
</dbReference>
<keyword evidence="2" id="KW-0472">Membrane</keyword>
<evidence type="ECO:0000256" key="1">
    <source>
        <dbReference type="SAM" id="MobiDB-lite"/>
    </source>
</evidence>
<feature type="region of interest" description="Disordered" evidence="1">
    <location>
        <begin position="382"/>
        <end position="436"/>
    </location>
</feature>
<name>A0A8S3Z4Y0_9EUPU</name>
<feature type="chain" id="PRO_5035897029" evidence="3">
    <location>
        <begin position="19"/>
        <end position="505"/>
    </location>
</feature>
<organism evidence="4 5">
    <name type="scientific">Candidula unifasciata</name>
    <dbReference type="NCBI Taxonomy" id="100452"/>
    <lineage>
        <taxon>Eukaryota</taxon>
        <taxon>Metazoa</taxon>
        <taxon>Spiralia</taxon>
        <taxon>Lophotrochozoa</taxon>
        <taxon>Mollusca</taxon>
        <taxon>Gastropoda</taxon>
        <taxon>Heterobranchia</taxon>
        <taxon>Euthyneura</taxon>
        <taxon>Panpulmonata</taxon>
        <taxon>Eupulmonata</taxon>
        <taxon>Stylommatophora</taxon>
        <taxon>Helicina</taxon>
        <taxon>Helicoidea</taxon>
        <taxon>Geomitridae</taxon>
        <taxon>Candidula</taxon>
    </lineage>
</organism>
<feature type="region of interest" description="Disordered" evidence="1">
    <location>
        <begin position="453"/>
        <end position="505"/>
    </location>
</feature>
<feature type="compositionally biased region" description="Polar residues" evidence="1">
    <location>
        <begin position="382"/>
        <end position="392"/>
    </location>
</feature>
<dbReference type="Proteomes" id="UP000678393">
    <property type="component" value="Unassembled WGS sequence"/>
</dbReference>
<keyword evidence="2" id="KW-0812">Transmembrane</keyword>